<dbReference type="SUPFAM" id="SSF51261">
    <property type="entry name" value="Duplicated hybrid motif"/>
    <property type="match status" value="1"/>
</dbReference>
<gene>
    <name evidence="8" type="primary">ptsG_14</name>
    <name evidence="8" type="ORF">SDC9_153726</name>
</gene>
<dbReference type="GO" id="GO:0005737">
    <property type="term" value="C:cytoplasm"/>
    <property type="evidence" value="ECO:0007669"/>
    <property type="project" value="UniProtKB-SubCell"/>
</dbReference>
<dbReference type="EC" id="2.7.1.199" evidence="8"/>
<dbReference type="InterPro" id="IPR050890">
    <property type="entry name" value="PTS_EIIA_component"/>
</dbReference>
<dbReference type="EMBL" id="VSSQ01052374">
    <property type="protein sequence ID" value="MPN06470.1"/>
    <property type="molecule type" value="Genomic_DNA"/>
</dbReference>
<feature type="domain" description="PTS EIIA type-1" evidence="7">
    <location>
        <begin position="27"/>
        <end position="131"/>
    </location>
</feature>
<keyword evidence="6" id="KW-0418">Kinase</keyword>
<keyword evidence="2" id="KW-0813">Transport</keyword>
<keyword evidence="4 8" id="KW-0808">Transferase</keyword>
<evidence type="ECO:0000259" key="7">
    <source>
        <dbReference type="PROSITE" id="PS51093"/>
    </source>
</evidence>
<evidence type="ECO:0000256" key="5">
    <source>
        <dbReference type="ARBA" id="ARBA00022683"/>
    </source>
</evidence>
<sequence>MLNLFKKKEKFILPVSGDCIPMEKVNDPVFSQKMMGDGFAIIPSDKTIYSPFSGEVSVLFPTKHAIGIKSDAGVEVLIHVGIDTVSLKGEGFESFVQQGDKIAQGDKLIDVDFDLIKQKGFDPVVVIIFTNNSIKIEEKLHHGEHHEKLSISIK</sequence>
<evidence type="ECO:0000313" key="8">
    <source>
        <dbReference type="EMBL" id="MPN06470.1"/>
    </source>
</evidence>
<organism evidence="8">
    <name type="scientific">bioreactor metagenome</name>
    <dbReference type="NCBI Taxonomy" id="1076179"/>
    <lineage>
        <taxon>unclassified sequences</taxon>
        <taxon>metagenomes</taxon>
        <taxon>ecological metagenomes</taxon>
    </lineage>
</organism>
<evidence type="ECO:0000256" key="6">
    <source>
        <dbReference type="ARBA" id="ARBA00022777"/>
    </source>
</evidence>
<accession>A0A645EYC1</accession>
<evidence type="ECO:0000256" key="1">
    <source>
        <dbReference type="ARBA" id="ARBA00004496"/>
    </source>
</evidence>
<dbReference type="PANTHER" id="PTHR45008:SF1">
    <property type="entry name" value="PTS SYSTEM GLUCOSE-SPECIFIC EIIA COMPONENT"/>
    <property type="match status" value="1"/>
</dbReference>
<dbReference type="AlphaFoldDB" id="A0A645EYC1"/>
<keyword evidence="3" id="KW-0762">Sugar transport</keyword>
<dbReference type="Pfam" id="PF00358">
    <property type="entry name" value="PTS_EIIA_1"/>
    <property type="match status" value="1"/>
</dbReference>
<evidence type="ECO:0000256" key="4">
    <source>
        <dbReference type="ARBA" id="ARBA00022679"/>
    </source>
</evidence>
<dbReference type="InterPro" id="IPR011055">
    <property type="entry name" value="Dup_hybrid_motif"/>
</dbReference>
<dbReference type="InterPro" id="IPR001127">
    <property type="entry name" value="PTS_EIIA_1_perm"/>
</dbReference>
<dbReference type="PROSITE" id="PS51093">
    <property type="entry name" value="PTS_EIIA_TYPE_1"/>
    <property type="match status" value="1"/>
</dbReference>
<dbReference type="GO" id="GO:0009401">
    <property type="term" value="P:phosphoenolpyruvate-dependent sugar phosphotransferase system"/>
    <property type="evidence" value="ECO:0007669"/>
    <property type="project" value="UniProtKB-KW"/>
</dbReference>
<dbReference type="NCBIfam" id="TIGR00830">
    <property type="entry name" value="PTBA"/>
    <property type="match status" value="1"/>
</dbReference>
<evidence type="ECO:0000256" key="2">
    <source>
        <dbReference type="ARBA" id="ARBA00022448"/>
    </source>
</evidence>
<keyword evidence="5" id="KW-0598">Phosphotransferase system</keyword>
<proteinExistence type="predicted"/>
<dbReference type="FunFam" id="2.70.70.10:FF:000001">
    <property type="entry name" value="PTS system glucose-specific IIA component"/>
    <property type="match status" value="1"/>
</dbReference>
<dbReference type="PROSITE" id="PS00371">
    <property type="entry name" value="PTS_EIIA_TYPE_1_HIS"/>
    <property type="match status" value="1"/>
</dbReference>
<dbReference type="GO" id="GO:0016301">
    <property type="term" value="F:kinase activity"/>
    <property type="evidence" value="ECO:0007669"/>
    <property type="project" value="UniProtKB-KW"/>
</dbReference>
<comment type="subcellular location">
    <subcellularLocation>
        <location evidence="1">Cytoplasm</location>
    </subcellularLocation>
</comment>
<dbReference type="PANTHER" id="PTHR45008">
    <property type="entry name" value="PTS SYSTEM GLUCOSE-SPECIFIC EIIA COMPONENT"/>
    <property type="match status" value="1"/>
</dbReference>
<name>A0A645EYC1_9ZZZZ</name>
<comment type="caution">
    <text evidence="8">The sequence shown here is derived from an EMBL/GenBank/DDBJ whole genome shotgun (WGS) entry which is preliminary data.</text>
</comment>
<protein>
    <submittedName>
        <fullName evidence="8">PTS system glucose-specific EIICBA component</fullName>
        <ecNumber evidence="8">2.7.1.199</ecNumber>
    </submittedName>
</protein>
<reference evidence="8" key="1">
    <citation type="submission" date="2019-08" db="EMBL/GenBank/DDBJ databases">
        <authorList>
            <person name="Kucharzyk K."/>
            <person name="Murdoch R.W."/>
            <person name="Higgins S."/>
            <person name="Loffler F."/>
        </authorList>
    </citation>
    <scope>NUCLEOTIDE SEQUENCE</scope>
</reference>
<evidence type="ECO:0000256" key="3">
    <source>
        <dbReference type="ARBA" id="ARBA00022597"/>
    </source>
</evidence>
<dbReference type="Gene3D" id="2.70.70.10">
    <property type="entry name" value="Glucose Permease (Domain IIA)"/>
    <property type="match status" value="1"/>
</dbReference>